<dbReference type="EMBL" id="ACYY01000001">
    <property type="protein sequence ID" value="EEW26800.1"/>
    <property type="molecule type" value="Genomic_DNA"/>
</dbReference>
<evidence type="ECO:0000313" key="2">
    <source>
        <dbReference type="Proteomes" id="UP000010121"/>
    </source>
</evidence>
<dbReference type="Proteomes" id="UP000010121">
    <property type="component" value="Unassembled WGS sequence"/>
</dbReference>
<gene>
    <name evidence="1" type="ORF">Rsw2DRAFT_0035</name>
</gene>
<comment type="caution">
    <text evidence="1">The sequence shown here is derived from an EMBL/GenBank/DDBJ whole genome shotgun (WGS) entry which is preliminary data.</text>
</comment>
<dbReference type="PROSITE" id="PS51257">
    <property type="entry name" value="PROKAR_LIPOPROTEIN"/>
    <property type="match status" value="1"/>
</dbReference>
<evidence type="ECO:0000313" key="1">
    <source>
        <dbReference type="EMBL" id="EEW26800.1"/>
    </source>
</evidence>
<dbReference type="AlphaFoldDB" id="C8RW57"/>
<accession>C8RW57</accession>
<keyword evidence="2" id="KW-1185">Reference proteome</keyword>
<evidence type="ECO:0008006" key="3">
    <source>
        <dbReference type="Google" id="ProtNLM"/>
    </source>
</evidence>
<organism evidence="1 2">
    <name type="scientific">Rhodobacter ferrooxidans</name>
    <dbReference type="NCBI Taxonomy" id="371731"/>
    <lineage>
        <taxon>Bacteria</taxon>
        <taxon>Pseudomonadati</taxon>
        <taxon>Pseudomonadota</taxon>
        <taxon>Alphaproteobacteria</taxon>
        <taxon>Rhodobacterales</taxon>
        <taxon>Rhodobacter group</taxon>
        <taxon>Rhodobacter</taxon>
    </lineage>
</organism>
<proteinExistence type="predicted"/>
<dbReference type="RefSeq" id="WP_008026828.1">
    <property type="nucleotide sequence ID" value="NZ_ACYY01000001.1"/>
</dbReference>
<name>C8RW57_9RHOB</name>
<sequence>MTGSHRQSKHLAIAVFLVLSIALSACGKKEEISYSIEPAAPQHEHNGHHD</sequence>
<protein>
    <recommendedName>
        <fullName evidence="3">Lipoprotein</fullName>
    </recommendedName>
</protein>
<reference evidence="1 2" key="1">
    <citation type="submission" date="2009-08" db="EMBL/GenBank/DDBJ databases">
        <title>The draft genome of Rhodobacter sp. SW2.</title>
        <authorList>
            <consortium name="US DOE Joint Genome Institute (JGI-PGF)"/>
            <person name="Lucas S."/>
            <person name="Copeland A."/>
            <person name="Lapidus A."/>
            <person name="Glavina del Rio T."/>
            <person name="Tice H."/>
            <person name="Bruce D."/>
            <person name="Goodwin L."/>
            <person name="Pitluck S."/>
            <person name="Larimer F."/>
            <person name="Land M.L."/>
            <person name="Hauser L."/>
            <person name="Emerson D."/>
        </authorList>
    </citation>
    <scope>NUCLEOTIDE SEQUENCE [LARGE SCALE GENOMIC DNA]</scope>
    <source>
        <strain evidence="1 2">SW2</strain>
    </source>
</reference>